<dbReference type="EMBL" id="QNRR01000011">
    <property type="protein sequence ID" value="RBP38502.1"/>
    <property type="molecule type" value="Genomic_DNA"/>
</dbReference>
<name>A0A366HA92_9BACT</name>
<keyword evidence="2" id="KW-0732">Signal</keyword>
<protein>
    <submittedName>
        <fullName evidence="4">Uncharacterized protein DUF1080</fullName>
    </submittedName>
</protein>
<organism evidence="4 5">
    <name type="scientific">Roseimicrobium gellanilyticum</name>
    <dbReference type="NCBI Taxonomy" id="748857"/>
    <lineage>
        <taxon>Bacteria</taxon>
        <taxon>Pseudomonadati</taxon>
        <taxon>Verrucomicrobiota</taxon>
        <taxon>Verrucomicrobiia</taxon>
        <taxon>Verrucomicrobiales</taxon>
        <taxon>Verrucomicrobiaceae</taxon>
        <taxon>Roseimicrobium</taxon>
    </lineage>
</organism>
<evidence type="ECO:0000259" key="3">
    <source>
        <dbReference type="Pfam" id="PF06439"/>
    </source>
</evidence>
<feature type="region of interest" description="Disordered" evidence="1">
    <location>
        <begin position="215"/>
        <end position="240"/>
    </location>
</feature>
<gene>
    <name evidence="4" type="ORF">DES53_11120</name>
</gene>
<dbReference type="Proteomes" id="UP000253426">
    <property type="component" value="Unassembled WGS sequence"/>
</dbReference>
<dbReference type="Pfam" id="PF06439">
    <property type="entry name" value="3keto-disac_hyd"/>
    <property type="match status" value="1"/>
</dbReference>
<proteinExistence type="predicted"/>
<feature type="signal peptide" evidence="2">
    <location>
        <begin position="1"/>
        <end position="22"/>
    </location>
</feature>
<keyword evidence="5" id="KW-1185">Reference proteome</keyword>
<evidence type="ECO:0000256" key="1">
    <source>
        <dbReference type="SAM" id="MobiDB-lite"/>
    </source>
</evidence>
<reference evidence="4 5" key="1">
    <citation type="submission" date="2018-06" db="EMBL/GenBank/DDBJ databases">
        <title>Genomic Encyclopedia of Type Strains, Phase IV (KMG-IV): sequencing the most valuable type-strain genomes for metagenomic binning, comparative biology and taxonomic classification.</title>
        <authorList>
            <person name="Goeker M."/>
        </authorList>
    </citation>
    <scope>NUCLEOTIDE SEQUENCE [LARGE SCALE GENOMIC DNA]</scope>
    <source>
        <strain evidence="4 5">DSM 25532</strain>
    </source>
</reference>
<sequence length="240" mass="26013">MKSVVLSAAFITVGLLSSPLAAADAPLLAVPGKIILESKLDTAPGAPWRAVKGGWELKEGAWRGSEKAEDKHGAVTRMNTKLKDFVIEYEFKFEGAKSTSLSINAVKDHMARIAITPNTVSIQRDDNDHEGPDKAVVFARISVNFQPGTWHKVRLEMVGDTLLGKVDDLVAWGSNDLFKQERANPGFTVGGQSVDFRNLTIREATLNPEWEKVKTTLPAPGSQLAAAPTRKGAARPKKSE</sequence>
<dbReference type="Gene3D" id="2.60.120.560">
    <property type="entry name" value="Exo-inulinase, domain 1"/>
    <property type="match status" value="1"/>
</dbReference>
<dbReference type="AlphaFoldDB" id="A0A366HA92"/>
<comment type="caution">
    <text evidence="4">The sequence shown here is derived from an EMBL/GenBank/DDBJ whole genome shotgun (WGS) entry which is preliminary data.</text>
</comment>
<dbReference type="InterPro" id="IPR010496">
    <property type="entry name" value="AL/BT2_dom"/>
</dbReference>
<dbReference type="OrthoDB" id="191481at2"/>
<evidence type="ECO:0000313" key="4">
    <source>
        <dbReference type="EMBL" id="RBP38502.1"/>
    </source>
</evidence>
<dbReference type="RefSeq" id="WP_113960964.1">
    <property type="nucleotide sequence ID" value="NZ_QNRR01000011.1"/>
</dbReference>
<evidence type="ECO:0000313" key="5">
    <source>
        <dbReference type="Proteomes" id="UP000253426"/>
    </source>
</evidence>
<accession>A0A366HA92</accession>
<evidence type="ECO:0000256" key="2">
    <source>
        <dbReference type="SAM" id="SignalP"/>
    </source>
</evidence>
<feature type="domain" description="3-keto-alpha-glucoside-1,2-lyase/3-keto-2-hydroxy-glucal hydratase" evidence="3">
    <location>
        <begin position="48"/>
        <end position="202"/>
    </location>
</feature>
<dbReference type="GO" id="GO:0016787">
    <property type="term" value="F:hydrolase activity"/>
    <property type="evidence" value="ECO:0007669"/>
    <property type="project" value="InterPro"/>
</dbReference>
<feature type="chain" id="PRO_5016752696" evidence="2">
    <location>
        <begin position="23"/>
        <end position="240"/>
    </location>
</feature>